<dbReference type="Proteomes" id="UP001497516">
    <property type="component" value="Chromosome 3"/>
</dbReference>
<organism evidence="1 4">
    <name type="scientific">Linum trigynum</name>
    <dbReference type="NCBI Taxonomy" id="586398"/>
    <lineage>
        <taxon>Eukaryota</taxon>
        <taxon>Viridiplantae</taxon>
        <taxon>Streptophyta</taxon>
        <taxon>Embryophyta</taxon>
        <taxon>Tracheophyta</taxon>
        <taxon>Spermatophyta</taxon>
        <taxon>Magnoliopsida</taxon>
        <taxon>eudicotyledons</taxon>
        <taxon>Gunneridae</taxon>
        <taxon>Pentapetalae</taxon>
        <taxon>rosids</taxon>
        <taxon>fabids</taxon>
        <taxon>Malpighiales</taxon>
        <taxon>Linaceae</taxon>
        <taxon>Linum</taxon>
    </lineage>
</organism>
<proteinExistence type="predicted"/>
<dbReference type="EMBL" id="OZ034816">
    <property type="protein sequence ID" value="CAL1374590.1"/>
    <property type="molecule type" value="Genomic_DNA"/>
</dbReference>
<keyword evidence="4" id="KW-1185">Reference proteome</keyword>
<gene>
    <name evidence="1" type="ORF">LTRI10_LOCUS16445</name>
    <name evidence="2" type="ORF">LTRI10_LOCUS16446</name>
    <name evidence="3" type="ORF">LTRI10_LOCUS16447</name>
</gene>
<evidence type="ECO:0000313" key="2">
    <source>
        <dbReference type="EMBL" id="CAL1374591.1"/>
    </source>
</evidence>
<evidence type="ECO:0000313" key="4">
    <source>
        <dbReference type="Proteomes" id="UP001497516"/>
    </source>
</evidence>
<protein>
    <submittedName>
        <fullName evidence="1">Uncharacterized protein</fullName>
    </submittedName>
</protein>
<dbReference type="EMBL" id="OZ034816">
    <property type="protein sequence ID" value="CAL1374591.1"/>
    <property type="molecule type" value="Genomic_DNA"/>
</dbReference>
<dbReference type="EMBL" id="OZ034816">
    <property type="protein sequence ID" value="CAL1374592.1"/>
    <property type="molecule type" value="Genomic_DNA"/>
</dbReference>
<sequence length="241" mass="27633">MSRLGFRGVGVAYTVIDWAEMWGDQPAPSDNLLRGPDHASIYGYQDVLRIVRGLGLPPHWQYAVPSARSMVGNCPAGWFGVYTEYWVMGFKFPIDPLLCALYRRLNCSVGRLSPSVIMHASCLRLACKRLKIEPTYGLFRKFYKIKDPTRRSDCLSIKRRDKRPEGFVYGSPKLKKTWFERFFYVKPTPGEWASEFVAEPTEWKKGGTVGYESDLGHYAELNDEYEACMHQKFNLYDGGVV</sequence>
<evidence type="ECO:0000313" key="3">
    <source>
        <dbReference type="EMBL" id="CAL1374592.1"/>
    </source>
</evidence>
<evidence type="ECO:0000313" key="1">
    <source>
        <dbReference type="EMBL" id="CAL1374590.1"/>
    </source>
</evidence>
<accession>A0AAV2DM04</accession>
<name>A0AAV2DM04_9ROSI</name>
<reference evidence="1 4" key="1">
    <citation type="submission" date="2024-04" db="EMBL/GenBank/DDBJ databases">
        <authorList>
            <person name="Fracassetti M."/>
        </authorList>
    </citation>
    <scope>NUCLEOTIDE SEQUENCE [LARGE SCALE GENOMIC DNA]</scope>
</reference>
<dbReference type="AlphaFoldDB" id="A0AAV2DM04"/>